<proteinExistence type="inferred from homology"/>
<dbReference type="EMBL" id="BJWK01000017">
    <property type="protein sequence ID" value="GEM11888.1"/>
    <property type="molecule type" value="Genomic_DNA"/>
</dbReference>
<dbReference type="PANTHER" id="PTHR13194">
    <property type="entry name" value="COMPLEX I INTERMEDIATE-ASSOCIATED PROTEIN 30"/>
    <property type="match status" value="1"/>
</dbReference>
<dbReference type="GO" id="GO:0010257">
    <property type="term" value="P:NADH dehydrogenase complex assembly"/>
    <property type="evidence" value="ECO:0007669"/>
    <property type="project" value="TreeGrafter"/>
</dbReference>
<comment type="caution">
    <text evidence="3">The sequence shown here is derived from an EMBL/GenBank/DDBJ whole genome shotgun (WGS) entry which is preliminary data.</text>
</comment>
<dbReference type="InterPro" id="IPR039131">
    <property type="entry name" value="NDUFAF1"/>
</dbReference>
<evidence type="ECO:0000259" key="2">
    <source>
        <dbReference type="Pfam" id="PF08547"/>
    </source>
</evidence>
<dbReference type="Pfam" id="PF08547">
    <property type="entry name" value="CIA30"/>
    <property type="match status" value="2"/>
</dbReference>
<evidence type="ECO:0000256" key="1">
    <source>
        <dbReference type="ARBA" id="ARBA00007884"/>
    </source>
</evidence>
<feature type="domain" description="NADH:ubiquinone oxidoreductase intermediate-associated protein 30" evidence="2">
    <location>
        <begin position="15"/>
        <end position="71"/>
    </location>
</feature>
<dbReference type="SUPFAM" id="SSF49785">
    <property type="entry name" value="Galactose-binding domain-like"/>
    <property type="match status" value="1"/>
</dbReference>
<evidence type="ECO:0000313" key="4">
    <source>
        <dbReference type="Proteomes" id="UP000321518"/>
    </source>
</evidence>
<dbReference type="InterPro" id="IPR013857">
    <property type="entry name" value="NADH-UbQ_OxRdtase-assoc_prot30"/>
</dbReference>
<protein>
    <submittedName>
        <fullName evidence="3">NADH:ubiquinone oxidoreductase intermediate-associated protein 30</fullName>
    </submittedName>
</protein>
<dbReference type="Proteomes" id="UP000321518">
    <property type="component" value="Unassembled WGS sequence"/>
</dbReference>
<evidence type="ECO:0000313" key="3">
    <source>
        <dbReference type="EMBL" id="GEM11888.1"/>
    </source>
</evidence>
<dbReference type="AlphaFoldDB" id="A0A511KND0"/>
<accession>A0A511KND0</accession>
<name>A0A511KND0_RHOTO</name>
<dbReference type="InterPro" id="IPR008979">
    <property type="entry name" value="Galactose-bd-like_sf"/>
</dbReference>
<organism evidence="3 4">
    <name type="scientific">Rhodotorula toruloides</name>
    <name type="common">Yeast</name>
    <name type="synonym">Rhodosporidium toruloides</name>
    <dbReference type="NCBI Taxonomy" id="5286"/>
    <lineage>
        <taxon>Eukaryota</taxon>
        <taxon>Fungi</taxon>
        <taxon>Dikarya</taxon>
        <taxon>Basidiomycota</taxon>
        <taxon>Pucciniomycotina</taxon>
        <taxon>Microbotryomycetes</taxon>
        <taxon>Sporidiobolales</taxon>
        <taxon>Sporidiobolaceae</taxon>
        <taxon>Rhodotorula</taxon>
    </lineage>
</organism>
<dbReference type="OrthoDB" id="426386at2759"/>
<dbReference type="PANTHER" id="PTHR13194:SF19">
    <property type="entry name" value="NAD(P)-BINDING ROSSMANN-FOLD SUPERFAMILY PROTEIN"/>
    <property type="match status" value="1"/>
</dbReference>
<comment type="similarity">
    <text evidence="1">Belongs to the CIA30 family.</text>
</comment>
<gene>
    <name evidence="3" type="ORF">Rt10032_c17g5905</name>
</gene>
<feature type="domain" description="NADH:ubiquinone oxidoreductase intermediate-associated protein 30" evidence="2">
    <location>
        <begin position="155"/>
        <end position="207"/>
    </location>
</feature>
<keyword evidence="3" id="KW-0830">Ubiquinone</keyword>
<dbReference type="GO" id="GO:0051082">
    <property type="term" value="F:unfolded protein binding"/>
    <property type="evidence" value="ECO:0007669"/>
    <property type="project" value="TreeGrafter"/>
</dbReference>
<sequence>MTRNRFIIGGPAPWPAFTAVNDSIRGGSSTSSFTVDPETNVATFAGHLDYTTLGGAGFASQSTTFEPTRLSLPRSNTSGLFLTFLPPLSPPSPKTPTHFTLNIKDKRPERRPDGRRESVTVYEYELDVEDYRDNGLFDEKEEGDLEKGERRARRSVTVLAKWEEFKPFYRGKPKEDAATLDPSAIYELSFMCRSNFGQQQGDFTLDIVSLSAAPAHSTGNTWFRSVAETVSGWWIRLVGAVLGLFGRESRDGSVRLV</sequence>
<reference evidence="3 4" key="1">
    <citation type="submission" date="2019-07" db="EMBL/GenBank/DDBJ databases">
        <title>Rhodotorula toruloides NBRC10032 genome sequencing.</title>
        <authorList>
            <person name="Shida Y."/>
            <person name="Takaku H."/>
            <person name="Ogasawara W."/>
            <person name="Mori K."/>
        </authorList>
    </citation>
    <scope>NUCLEOTIDE SEQUENCE [LARGE SCALE GENOMIC DNA]</scope>
    <source>
        <strain evidence="3 4">NBRC10032</strain>
    </source>
</reference>